<evidence type="ECO:0000313" key="1">
    <source>
        <dbReference type="EMBL" id="APS00301.1"/>
    </source>
</evidence>
<sequence length="80" mass="8747">MNKALGIAIAAMILWMIGEKKTFAAPAKGVITLREVTIVARVQKPVASLDVSKIQPKLTLTELKQPFLSQIEQAVSQEPF</sequence>
<dbReference type="OrthoDB" id="5517928at2"/>
<dbReference type="KEGG" id="pabo:BCY86_06105"/>
<dbReference type="STRING" id="1882918.BCY86_06105"/>
<dbReference type="EMBL" id="CP016908">
    <property type="protein sequence ID" value="APS00301.1"/>
    <property type="molecule type" value="Genomic_DNA"/>
</dbReference>
<proteinExistence type="predicted"/>
<evidence type="ECO:0000313" key="2">
    <source>
        <dbReference type="Proteomes" id="UP000185544"/>
    </source>
</evidence>
<reference evidence="1 2" key="1">
    <citation type="submission" date="2016-08" db="EMBL/GenBank/DDBJ databases">
        <title>Identification and validation of antigenic proteins from Pajaroellobacter abortibovis using de-novo genome sequence assembly and reverse vaccinology.</title>
        <authorList>
            <person name="Welly B.T."/>
            <person name="Miller M.R."/>
            <person name="Stott J.L."/>
            <person name="Blanchard M.T."/>
            <person name="Islas-Trejo A.D."/>
            <person name="O'Rourke S.M."/>
            <person name="Young A.E."/>
            <person name="Medrano J.F."/>
            <person name="Van Eenennaam A.L."/>
        </authorList>
    </citation>
    <scope>NUCLEOTIDE SEQUENCE [LARGE SCALE GENOMIC DNA]</scope>
    <source>
        <strain evidence="1 2">BTF92-0548A/99-0131</strain>
    </source>
</reference>
<protein>
    <submittedName>
        <fullName evidence="1">Uncharacterized protein</fullName>
    </submittedName>
</protein>
<dbReference type="Proteomes" id="UP000185544">
    <property type="component" value="Chromosome"/>
</dbReference>
<organism evidence="1 2">
    <name type="scientific">Pajaroellobacter abortibovis</name>
    <dbReference type="NCBI Taxonomy" id="1882918"/>
    <lineage>
        <taxon>Bacteria</taxon>
        <taxon>Pseudomonadati</taxon>
        <taxon>Myxococcota</taxon>
        <taxon>Polyangia</taxon>
        <taxon>Polyangiales</taxon>
        <taxon>Polyangiaceae</taxon>
    </lineage>
</organism>
<dbReference type="RefSeq" id="WP_075276966.1">
    <property type="nucleotide sequence ID" value="NZ_CP016908.1"/>
</dbReference>
<name>A0A1L6MXI6_9BACT</name>
<accession>A0A1L6MXI6</accession>
<keyword evidence="2" id="KW-1185">Reference proteome</keyword>
<gene>
    <name evidence="1" type="ORF">BCY86_06105</name>
</gene>
<dbReference type="AlphaFoldDB" id="A0A1L6MXI6"/>